<evidence type="ECO:0000256" key="3">
    <source>
        <dbReference type="ARBA" id="ARBA00020170"/>
    </source>
</evidence>
<dbReference type="PANTHER" id="PTHR32182">
    <property type="entry name" value="DNA REPLICATION AND REPAIR PROTEIN RECF"/>
    <property type="match status" value="1"/>
</dbReference>
<dbReference type="GO" id="GO:0006260">
    <property type="term" value="P:DNA replication"/>
    <property type="evidence" value="ECO:0007669"/>
    <property type="project" value="UniProtKB-UniRule"/>
</dbReference>
<keyword evidence="5 12" id="KW-0235">DNA replication</keyword>
<dbReference type="InterPro" id="IPR027417">
    <property type="entry name" value="P-loop_NTPase"/>
</dbReference>
<keyword evidence="9 12" id="KW-0238">DNA-binding</keyword>
<dbReference type="Proteomes" id="UP000276301">
    <property type="component" value="Unassembled WGS sequence"/>
</dbReference>
<dbReference type="InterPro" id="IPR042174">
    <property type="entry name" value="RecF_2"/>
</dbReference>
<feature type="binding site" evidence="12">
    <location>
        <begin position="30"/>
        <end position="37"/>
    </location>
    <ligand>
        <name>ATP</name>
        <dbReference type="ChEBI" id="CHEBI:30616"/>
    </ligand>
</feature>
<dbReference type="EMBL" id="RCHT01000004">
    <property type="protein sequence ID" value="RLL13111.1"/>
    <property type="molecule type" value="Genomic_DNA"/>
</dbReference>
<dbReference type="GO" id="GO:0003697">
    <property type="term" value="F:single-stranded DNA binding"/>
    <property type="evidence" value="ECO:0007669"/>
    <property type="project" value="UniProtKB-UniRule"/>
</dbReference>
<evidence type="ECO:0000256" key="5">
    <source>
        <dbReference type="ARBA" id="ARBA00022705"/>
    </source>
</evidence>
<keyword evidence="10 12" id="KW-0234">DNA repair</keyword>
<feature type="domain" description="RecF/RecN/SMC N-terminal" evidence="14">
    <location>
        <begin position="3"/>
        <end position="356"/>
    </location>
</feature>
<proteinExistence type="inferred from homology"/>
<protein>
    <recommendedName>
        <fullName evidence="3 12">DNA replication and repair protein RecF</fullName>
    </recommendedName>
</protein>
<keyword evidence="11 12" id="KW-0742">SOS response</keyword>
<dbReference type="Gene3D" id="1.20.1050.90">
    <property type="entry name" value="RecF/RecN/SMC, N-terminal domain"/>
    <property type="match status" value="1"/>
</dbReference>
<evidence type="ECO:0000256" key="6">
    <source>
        <dbReference type="ARBA" id="ARBA00022741"/>
    </source>
</evidence>
<dbReference type="RefSeq" id="WP_121586259.1">
    <property type="nucleotide sequence ID" value="NZ_RCHT01000004.1"/>
</dbReference>
<comment type="caution">
    <text evidence="15">The sequence shown here is derived from an EMBL/GenBank/DDBJ whole genome shotgun (WGS) entry which is preliminary data.</text>
</comment>
<dbReference type="GO" id="GO:0005524">
    <property type="term" value="F:ATP binding"/>
    <property type="evidence" value="ECO:0007669"/>
    <property type="project" value="UniProtKB-UniRule"/>
</dbReference>
<evidence type="ECO:0000256" key="9">
    <source>
        <dbReference type="ARBA" id="ARBA00023125"/>
    </source>
</evidence>
<comment type="function">
    <text evidence="12 13">The RecF protein is involved in DNA metabolism; it is required for DNA replication and normal SOS inducibility. RecF binds preferentially to single-stranded, linear DNA. It also seems to bind ATP.</text>
</comment>
<evidence type="ECO:0000256" key="10">
    <source>
        <dbReference type="ARBA" id="ARBA00023204"/>
    </source>
</evidence>
<evidence type="ECO:0000256" key="7">
    <source>
        <dbReference type="ARBA" id="ARBA00022763"/>
    </source>
</evidence>
<dbReference type="GO" id="GO:0005737">
    <property type="term" value="C:cytoplasm"/>
    <property type="evidence" value="ECO:0007669"/>
    <property type="project" value="UniProtKB-SubCell"/>
</dbReference>
<keyword evidence="4 12" id="KW-0963">Cytoplasm</keyword>
<dbReference type="InterPro" id="IPR018078">
    <property type="entry name" value="DNA-binding_RecF_CS"/>
</dbReference>
<dbReference type="GO" id="GO:0006302">
    <property type="term" value="P:double-strand break repair"/>
    <property type="evidence" value="ECO:0007669"/>
    <property type="project" value="TreeGrafter"/>
</dbReference>
<evidence type="ECO:0000256" key="2">
    <source>
        <dbReference type="ARBA" id="ARBA00008016"/>
    </source>
</evidence>
<evidence type="ECO:0000256" key="8">
    <source>
        <dbReference type="ARBA" id="ARBA00022840"/>
    </source>
</evidence>
<comment type="similarity">
    <text evidence="2 12 13">Belongs to the RecF family.</text>
</comment>
<gene>
    <name evidence="12 15" type="primary">recF</name>
    <name evidence="15" type="ORF">D4A47_03985</name>
</gene>
<dbReference type="AlphaFoldDB" id="A0A498CQT1"/>
<dbReference type="GO" id="GO:0009432">
    <property type="term" value="P:SOS response"/>
    <property type="evidence" value="ECO:0007669"/>
    <property type="project" value="UniProtKB-UniRule"/>
</dbReference>
<dbReference type="InterPro" id="IPR001238">
    <property type="entry name" value="DNA-binding_RecF"/>
</dbReference>
<keyword evidence="16" id="KW-1185">Reference proteome</keyword>
<dbReference type="PANTHER" id="PTHR32182:SF0">
    <property type="entry name" value="DNA REPLICATION AND REPAIR PROTEIN RECF"/>
    <property type="match status" value="1"/>
</dbReference>
<dbReference type="Gene3D" id="3.40.50.300">
    <property type="entry name" value="P-loop containing nucleotide triphosphate hydrolases"/>
    <property type="match status" value="1"/>
</dbReference>
<keyword evidence="7 12" id="KW-0227">DNA damage</keyword>
<accession>A0A498CQT1</accession>
<dbReference type="GO" id="GO:0000731">
    <property type="term" value="P:DNA synthesis involved in DNA repair"/>
    <property type="evidence" value="ECO:0007669"/>
    <property type="project" value="TreeGrafter"/>
</dbReference>
<evidence type="ECO:0000256" key="1">
    <source>
        <dbReference type="ARBA" id="ARBA00004496"/>
    </source>
</evidence>
<dbReference type="SUPFAM" id="SSF52540">
    <property type="entry name" value="P-loop containing nucleoside triphosphate hydrolases"/>
    <property type="match status" value="1"/>
</dbReference>
<dbReference type="HAMAP" id="MF_00365">
    <property type="entry name" value="RecF"/>
    <property type="match status" value="1"/>
</dbReference>
<evidence type="ECO:0000313" key="15">
    <source>
        <dbReference type="EMBL" id="RLL13111.1"/>
    </source>
</evidence>
<evidence type="ECO:0000259" key="14">
    <source>
        <dbReference type="Pfam" id="PF02463"/>
    </source>
</evidence>
<evidence type="ECO:0000256" key="13">
    <source>
        <dbReference type="RuleBase" id="RU000578"/>
    </source>
</evidence>
<sequence>MKINRIRISDFRNIASLELELSDGANVVYGDNGQGKTNFVEAVWLFTGAKSFRGAKDGQLVRFGAPQAGLEMEFFAAGRDQHARVTVEGRRGAALNEIPLKSAAELAGHFCAVVFSPTHLSLIKNGPLEKRKFIDTSICQIKPKYIHILNQYTRVLDQRNRLLKDIAYETSLFDTLDVWDARLASFAAVLIKTRASFLDRLSPFARETYAGISGEKEALGLEYQSSLRCDTARSIPEIEEQVLEDLRAHRGEDIRSRVTGLGPHRDDIAVTLDGNSARVFGSQGQQRSCVLALKMAECEIIRETIGEYPVVLLDDVMSELDAARRDYLLNHLSGRQLIMTCCDRADFKHLTSGVSVKLEGGRVLTIRKYE</sequence>
<dbReference type="Pfam" id="PF02463">
    <property type="entry name" value="SMC_N"/>
    <property type="match status" value="1"/>
</dbReference>
<evidence type="ECO:0000256" key="12">
    <source>
        <dbReference type="HAMAP-Rule" id="MF_00365"/>
    </source>
</evidence>
<organism evidence="15 16">
    <name type="scientific">Anaerotruncus massiliensis</name>
    <name type="common">ex Liu et al. 2021</name>
    <dbReference type="NCBI Taxonomy" id="2321404"/>
    <lineage>
        <taxon>Bacteria</taxon>
        <taxon>Bacillati</taxon>
        <taxon>Bacillota</taxon>
        <taxon>Clostridia</taxon>
        <taxon>Eubacteriales</taxon>
        <taxon>Oscillospiraceae</taxon>
        <taxon>Anaerotruncus</taxon>
    </lineage>
</organism>
<comment type="subcellular location">
    <subcellularLocation>
        <location evidence="1 12 13">Cytoplasm</location>
    </subcellularLocation>
</comment>
<reference evidence="15 16" key="1">
    <citation type="submission" date="2018-10" db="EMBL/GenBank/DDBJ databases">
        <title>Anaerotruncus faecis sp. nov., isolated from human feces.</title>
        <authorList>
            <person name="Wang Y.-J."/>
        </authorList>
    </citation>
    <scope>NUCLEOTIDE SEQUENCE [LARGE SCALE GENOMIC DNA]</scope>
    <source>
        <strain evidence="15 16">22A2-44</strain>
    </source>
</reference>
<dbReference type="NCBIfam" id="TIGR00611">
    <property type="entry name" value="recf"/>
    <property type="match status" value="1"/>
</dbReference>
<dbReference type="PROSITE" id="PS00618">
    <property type="entry name" value="RECF_2"/>
    <property type="match status" value="1"/>
</dbReference>
<name>A0A498CQT1_9FIRM</name>
<evidence type="ECO:0000256" key="4">
    <source>
        <dbReference type="ARBA" id="ARBA00022490"/>
    </source>
</evidence>
<evidence type="ECO:0000313" key="16">
    <source>
        <dbReference type="Proteomes" id="UP000276301"/>
    </source>
</evidence>
<dbReference type="InterPro" id="IPR003395">
    <property type="entry name" value="RecF/RecN/SMC_N"/>
</dbReference>
<keyword evidence="6 12" id="KW-0547">Nucleotide-binding</keyword>
<keyword evidence="8 12" id="KW-0067">ATP-binding</keyword>
<evidence type="ECO:0000256" key="11">
    <source>
        <dbReference type="ARBA" id="ARBA00023236"/>
    </source>
</evidence>